<comment type="caution">
    <text evidence="1">The sequence shown here is derived from an EMBL/GenBank/DDBJ whole genome shotgun (WGS) entry which is preliminary data.</text>
</comment>
<dbReference type="AlphaFoldDB" id="A0A0F9UGU0"/>
<gene>
    <name evidence="1" type="ORF">LCGC14_0224530</name>
</gene>
<name>A0A0F9UGU0_9ZZZZ</name>
<protein>
    <submittedName>
        <fullName evidence="1">Uncharacterized protein</fullName>
    </submittedName>
</protein>
<organism evidence="1">
    <name type="scientific">marine sediment metagenome</name>
    <dbReference type="NCBI Taxonomy" id="412755"/>
    <lineage>
        <taxon>unclassified sequences</taxon>
        <taxon>metagenomes</taxon>
        <taxon>ecological metagenomes</taxon>
    </lineage>
</organism>
<sequence>MTKVPKKIPIGTSLLEEDRIKLEALKERSYIKSIAEGIRRATNEWLHKPEVVIKLNEDVNQKRIVDYARKQKKDQ</sequence>
<accession>A0A0F9UGU0</accession>
<proteinExistence type="predicted"/>
<reference evidence="1" key="1">
    <citation type="journal article" date="2015" name="Nature">
        <title>Complex archaea that bridge the gap between prokaryotes and eukaryotes.</title>
        <authorList>
            <person name="Spang A."/>
            <person name="Saw J.H."/>
            <person name="Jorgensen S.L."/>
            <person name="Zaremba-Niedzwiedzka K."/>
            <person name="Martijn J."/>
            <person name="Lind A.E."/>
            <person name="van Eijk R."/>
            <person name="Schleper C."/>
            <person name="Guy L."/>
            <person name="Ettema T.J."/>
        </authorList>
    </citation>
    <scope>NUCLEOTIDE SEQUENCE</scope>
</reference>
<evidence type="ECO:0000313" key="1">
    <source>
        <dbReference type="EMBL" id="KKN90869.1"/>
    </source>
</evidence>
<dbReference type="EMBL" id="LAZR01000107">
    <property type="protein sequence ID" value="KKN90869.1"/>
    <property type="molecule type" value="Genomic_DNA"/>
</dbReference>